<dbReference type="STRING" id="1121098.HMPREF1534_03836"/>
<accession>U6R7W4</accession>
<dbReference type="Proteomes" id="UP000017831">
    <property type="component" value="Unassembled WGS sequence"/>
</dbReference>
<evidence type="ECO:0008006" key="3">
    <source>
        <dbReference type="Google" id="ProtNLM"/>
    </source>
</evidence>
<name>U6R7W4_9BACT</name>
<dbReference type="AlphaFoldDB" id="U6R7W4"/>
<sequence>MQDIEVEQLSFKLYPTDSLLIYPLSINVWQNYLIIMEPKLKDSIYSIWDRDDFAHLFSCGRKGNGPNELINPRCDYYASTDSSFFILDSDIEREVCFEDKTLVIKRNNDITLPDAINQLVRLEDDYYILAGLTNGSTGEHIIYKNGGYSSFGEFPRKSENEERRFFTNYKLTAGDVAHDCICDFYLHQNLIRIYDIKGNLLKHIQVIDNACVPSTSVELRPVFHELKFNSKYIAVLYNNKYSTEEIYSDEKLIQELQLWNWKGELKKRICFDFPFDIYAISEDDILYAVNSGRPDYIYTYDLK</sequence>
<proteinExistence type="predicted"/>
<keyword evidence="2" id="KW-1185">Reference proteome</keyword>
<evidence type="ECO:0000313" key="2">
    <source>
        <dbReference type="Proteomes" id="UP000017831"/>
    </source>
</evidence>
<comment type="caution">
    <text evidence="1">The sequence shown here is derived from an EMBL/GenBank/DDBJ whole genome shotgun (WGS) entry which is preliminary data.</text>
</comment>
<dbReference type="HOGENOM" id="CLU_070308_0_0_10"/>
<reference evidence="1 2" key="1">
    <citation type="submission" date="2013-04" db="EMBL/GenBank/DDBJ databases">
        <title>The Genome Sequence of Bacteroides massiliensis DSM 17679.</title>
        <authorList>
            <consortium name="The Broad Institute Genomics Platform"/>
            <person name="Earl A."/>
            <person name="Ward D."/>
            <person name="Feldgarden M."/>
            <person name="Gevers D."/>
            <person name="Martens E."/>
            <person name="Fenner L."/>
            <person name="Roux V."/>
            <person name="Mallet M.N."/>
            <person name="Raoult D."/>
            <person name="Walker B."/>
            <person name="Young S."/>
            <person name="Zeng Q."/>
            <person name="Gargeya S."/>
            <person name="Fitzgerald M."/>
            <person name="Haas B."/>
            <person name="Abouelleil A."/>
            <person name="Allen A.W."/>
            <person name="Alvarado L."/>
            <person name="Arachchi H.M."/>
            <person name="Berlin A.M."/>
            <person name="Chapman S.B."/>
            <person name="Gainer-Dewar J."/>
            <person name="Goldberg J."/>
            <person name="Griggs A."/>
            <person name="Gujja S."/>
            <person name="Hansen M."/>
            <person name="Howarth C."/>
            <person name="Imamovic A."/>
            <person name="Ireland A."/>
            <person name="Larimer J."/>
            <person name="McCowan C."/>
            <person name="Murphy C."/>
            <person name="Pearson M."/>
            <person name="Poon T.W."/>
            <person name="Priest M."/>
            <person name="Roberts A."/>
            <person name="Saif S."/>
            <person name="Shea T."/>
            <person name="Sisk P."/>
            <person name="Sykes S."/>
            <person name="Wortman J."/>
            <person name="Nusbaum C."/>
            <person name="Birren B."/>
        </authorList>
    </citation>
    <scope>NUCLEOTIDE SEQUENCE [LARGE SCALE GENOMIC DNA]</scope>
    <source>
        <strain evidence="2">B84634 / Timone 84634 / DSM 17679 / JCM 13223</strain>
    </source>
</reference>
<dbReference type="EMBL" id="AQHY01000040">
    <property type="protein sequence ID" value="EOA52409.1"/>
    <property type="molecule type" value="Genomic_DNA"/>
</dbReference>
<protein>
    <recommendedName>
        <fullName evidence="3">6-bladed beta-propeller</fullName>
    </recommendedName>
</protein>
<dbReference type="PATRIC" id="fig|1121098.3.peg.3912"/>
<gene>
    <name evidence="1" type="ORF">HMPREF1534_03836</name>
</gene>
<organism evidence="1 2">
    <name type="scientific">Phocaeicola massiliensis B84634 = Timone 84634 = DSM 17679 = JCM 13223</name>
    <dbReference type="NCBI Taxonomy" id="1121098"/>
    <lineage>
        <taxon>Bacteria</taxon>
        <taxon>Pseudomonadati</taxon>
        <taxon>Bacteroidota</taxon>
        <taxon>Bacteroidia</taxon>
        <taxon>Bacteroidales</taxon>
        <taxon>Bacteroidaceae</taxon>
        <taxon>Phocaeicola</taxon>
    </lineage>
</organism>
<dbReference type="Pfam" id="PF15869">
    <property type="entry name" value="TolB_like"/>
    <property type="match status" value="1"/>
</dbReference>
<dbReference type="eggNOG" id="ENOG5033T34">
    <property type="taxonomic scope" value="Bacteria"/>
</dbReference>
<evidence type="ECO:0000313" key="1">
    <source>
        <dbReference type="EMBL" id="EOA52409.1"/>
    </source>
</evidence>